<organism evidence="1 2">
    <name type="scientific">Accipiter nisus</name>
    <name type="common">Eurasian sparrowhawk</name>
    <dbReference type="NCBI Taxonomy" id="211598"/>
    <lineage>
        <taxon>Eukaryota</taxon>
        <taxon>Metazoa</taxon>
        <taxon>Chordata</taxon>
        <taxon>Craniata</taxon>
        <taxon>Vertebrata</taxon>
        <taxon>Euteleostomi</taxon>
        <taxon>Archelosauria</taxon>
        <taxon>Archosauria</taxon>
        <taxon>Dinosauria</taxon>
        <taxon>Saurischia</taxon>
        <taxon>Theropoda</taxon>
        <taxon>Coelurosauria</taxon>
        <taxon>Aves</taxon>
        <taxon>Neognathae</taxon>
        <taxon>Neoaves</taxon>
        <taxon>Telluraves</taxon>
        <taxon>Accipitrimorphae</taxon>
        <taxon>Accipitriformes</taxon>
        <taxon>Accipitridae</taxon>
        <taxon>Accipitrinae</taxon>
        <taxon>Accipiter</taxon>
    </lineage>
</organism>
<protein>
    <submittedName>
        <fullName evidence="1">Uncharacterized protein</fullName>
    </submittedName>
</protein>
<dbReference type="Ensembl" id="ENSANIT00000011654.1">
    <property type="protein sequence ID" value="ENSANIP00000011266.1"/>
    <property type="gene ID" value="ENSANIG00000007622.1"/>
</dbReference>
<keyword evidence="2" id="KW-1185">Reference proteome</keyword>
<reference evidence="1" key="2">
    <citation type="submission" date="2025-09" db="UniProtKB">
        <authorList>
            <consortium name="Ensembl"/>
        </authorList>
    </citation>
    <scope>IDENTIFICATION</scope>
</reference>
<reference evidence="1" key="1">
    <citation type="submission" date="2025-08" db="UniProtKB">
        <authorList>
            <consortium name="Ensembl"/>
        </authorList>
    </citation>
    <scope>IDENTIFICATION</scope>
</reference>
<evidence type="ECO:0000313" key="2">
    <source>
        <dbReference type="Proteomes" id="UP000694541"/>
    </source>
</evidence>
<name>A0A8B9MQR3_9AVES</name>
<accession>A0A8B9MQR3</accession>
<proteinExistence type="predicted"/>
<evidence type="ECO:0000313" key="1">
    <source>
        <dbReference type="Ensembl" id="ENSANIP00000011266.1"/>
    </source>
</evidence>
<sequence length="52" mass="5611">MMTRGAGTAFSRKGYRLSLGPEKSKLPGMGLHRLYGFSSSQINPFLGTSDTC</sequence>
<dbReference type="AlphaFoldDB" id="A0A8B9MQR3"/>
<dbReference type="Proteomes" id="UP000694541">
    <property type="component" value="Unplaced"/>
</dbReference>